<evidence type="ECO:0000256" key="3">
    <source>
        <dbReference type="ARBA" id="ARBA00022829"/>
    </source>
</evidence>
<evidence type="ECO:0000313" key="7">
    <source>
        <dbReference type="Proteomes" id="UP000664303"/>
    </source>
</evidence>
<dbReference type="InterPro" id="IPR036390">
    <property type="entry name" value="WH_DNA-bd_sf"/>
</dbReference>
<proteinExistence type="predicted"/>
<evidence type="ECO:0000256" key="1">
    <source>
        <dbReference type="ARBA" id="ARBA00022490"/>
    </source>
</evidence>
<keyword evidence="4" id="KW-0131">Cell cycle</keyword>
<sequence>MSEVNLVQIIEGALLAAGRALSVAQIGELFEDHERPDNTAIREALAEVATRCEERGFELQEVASGFRFQVRQNLSPWVARLWHERPQRYSRALLETLALIAYRQPITRGEIEEIRGVAVSSNIIKTLHEREWIRVVGHRDVPGRPAMYATTRQFLDYFNLKNLDQLPALAEIRDLETLNAELGFSDPVGSEAANAPAEAEASPQQALAVVGGTDVEGVGVAVEGAVAGTGSDDPDSDNADTGPGAAAVDRHGDEPAAPAVDDMAQAGETVIPAGAPDADTDTDTDTDGDEPPAANPDPAGAGDGDDHPERA</sequence>
<accession>A0A939IP92</accession>
<feature type="compositionally biased region" description="Acidic residues" evidence="5">
    <location>
        <begin position="278"/>
        <end position="290"/>
    </location>
</feature>
<dbReference type="PANTHER" id="PTHR34298">
    <property type="entry name" value="SEGREGATION AND CONDENSATION PROTEIN B"/>
    <property type="match status" value="1"/>
</dbReference>
<protein>
    <submittedName>
        <fullName evidence="6">SMC-Scp complex subunit ScpB</fullName>
    </submittedName>
</protein>
<gene>
    <name evidence="6" type="primary">scpB</name>
    <name evidence="6" type="ORF">JYP50_20130</name>
</gene>
<dbReference type="PANTHER" id="PTHR34298:SF2">
    <property type="entry name" value="SEGREGATION AND CONDENSATION PROTEIN B"/>
    <property type="match status" value="1"/>
</dbReference>
<dbReference type="GO" id="GO:0051301">
    <property type="term" value="P:cell division"/>
    <property type="evidence" value="ECO:0007669"/>
    <property type="project" value="UniProtKB-KW"/>
</dbReference>
<dbReference type="GO" id="GO:0051304">
    <property type="term" value="P:chromosome separation"/>
    <property type="evidence" value="ECO:0007669"/>
    <property type="project" value="InterPro"/>
</dbReference>
<evidence type="ECO:0000256" key="4">
    <source>
        <dbReference type="ARBA" id="ARBA00023306"/>
    </source>
</evidence>
<comment type="caution">
    <text evidence="6">The sequence shown here is derived from an EMBL/GenBank/DDBJ whole genome shotgun (WGS) entry which is preliminary data.</text>
</comment>
<name>A0A939IP92_9GAMM</name>
<dbReference type="Pfam" id="PF04079">
    <property type="entry name" value="SMC_ScpB"/>
    <property type="match status" value="1"/>
</dbReference>
<dbReference type="AlphaFoldDB" id="A0A939IP92"/>
<dbReference type="InterPro" id="IPR036388">
    <property type="entry name" value="WH-like_DNA-bd_sf"/>
</dbReference>
<organism evidence="6 7">
    <name type="scientific">Parahaliea mediterranea</name>
    <dbReference type="NCBI Taxonomy" id="651086"/>
    <lineage>
        <taxon>Bacteria</taxon>
        <taxon>Pseudomonadati</taxon>
        <taxon>Pseudomonadota</taxon>
        <taxon>Gammaproteobacteria</taxon>
        <taxon>Cellvibrionales</taxon>
        <taxon>Halieaceae</taxon>
        <taxon>Parahaliea</taxon>
    </lineage>
</organism>
<reference evidence="6" key="1">
    <citation type="submission" date="2021-02" db="EMBL/GenBank/DDBJ databases">
        <title>PHA producing bacteria isolated from coastal sediment in Guangdong, Shenzhen.</title>
        <authorList>
            <person name="Zheng W."/>
            <person name="Yu S."/>
            <person name="Huang Y."/>
        </authorList>
    </citation>
    <scope>NUCLEOTIDE SEQUENCE</scope>
    <source>
        <strain evidence="6">TN14-10</strain>
    </source>
</reference>
<keyword evidence="2" id="KW-0132">Cell division</keyword>
<evidence type="ECO:0000313" key="6">
    <source>
        <dbReference type="EMBL" id="MBN7798918.1"/>
    </source>
</evidence>
<keyword evidence="1" id="KW-0963">Cytoplasm</keyword>
<dbReference type="EMBL" id="JAFKCZ010000020">
    <property type="protein sequence ID" value="MBN7798918.1"/>
    <property type="molecule type" value="Genomic_DNA"/>
</dbReference>
<evidence type="ECO:0000256" key="2">
    <source>
        <dbReference type="ARBA" id="ARBA00022618"/>
    </source>
</evidence>
<dbReference type="RefSeq" id="WP_206562364.1">
    <property type="nucleotide sequence ID" value="NZ_JAFKCZ010000020.1"/>
</dbReference>
<dbReference type="Proteomes" id="UP000664303">
    <property type="component" value="Unassembled WGS sequence"/>
</dbReference>
<feature type="region of interest" description="Disordered" evidence="5">
    <location>
        <begin position="225"/>
        <end position="311"/>
    </location>
</feature>
<keyword evidence="7" id="KW-1185">Reference proteome</keyword>
<dbReference type="NCBIfam" id="TIGR00281">
    <property type="entry name" value="SMC-Scp complex subunit ScpB"/>
    <property type="match status" value="1"/>
</dbReference>
<dbReference type="Gene3D" id="1.10.10.10">
    <property type="entry name" value="Winged helix-like DNA-binding domain superfamily/Winged helix DNA-binding domain"/>
    <property type="match status" value="2"/>
</dbReference>
<evidence type="ECO:0000256" key="5">
    <source>
        <dbReference type="SAM" id="MobiDB-lite"/>
    </source>
</evidence>
<dbReference type="SUPFAM" id="SSF46785">
    <property type="entry name" value="Winged helix' DNA-binding domain"/>
    <property type="match status" value="2"/>
</dbReference>
<keyword evidence="3" id="KW-0159">Chromosome partition</keyword>
<dbReference type="InterPro" id="IPR005234">
    <property type="entry name" value="ScpB_csome_segregation"/>
</dbReference>